<keyword evidence="1" id="KW-0175">Coiled coil</keyword>
<comment type="caution">
    <text evidence="2">The sequence shown here is derived from an EMBL/GenBank/DDBJ whole genome shotgun (WGS) entry which is preliminary data.</text>
</comment>
<dbReference type="OrthoDB" id="2162143at2759"/>
<reference evidence="2 3" key="1">
    <citation type="journal article" date="2018" name="Nat. Ecol. Evol.">
        <title>Shark genomes provide insights into elasmobranch evolution and the origin of vertebrates.</title>
        <authorList>
            <person name="Hara Y"/>
            <person name="Yamaguchi K"/>
            <person name="Onimaru K"/>
            <person name="Kadota M"/>
            <person name="Koyanagi M"/>
            <person name="Keeley SD"/>
            <person name="Tatsumi K"/>
            <person name="Tanaka K"/>
            <person name="Motone F"/>
            <person name="Kageyama Y"/>
            <person name="Nozu R"/>
            <person name="Adachi N"/>
            <person name="Nishimura O"/>
            <person name="Nakagawa R"/>
            <person name="Tanegashima C"/>
            <person name="Kiyatake I"/>
            <person name="Matsumoto R"/>
            <person name="Murakumo K"/>
            <person name="Nishida K"/>
            <person name="Terakita A"/>
            <person name="Kuratani S"/>
            <person name="Sato K"/>
            <person name="Hyodo S Kuraku.S."/>
        </authorList>
    </citation>
    <scope>NUCLEOTIDE SEQUENCE [LARGE SCALE GENOMIC DNA]</scope>
</reference>
<gene>
    <name evidence="2" type="ORF">scyTo_0024272</name>
</gene>
<keyword evidence="3" id="KW-1185">Reference proteome</keyword>
<proteinExistence type="predicted"/>
<evidence type="ECO:0000256" key="1">
    <source>
        <dbReference type="SAM" id="Coils"/>
    </source>
</evidence>
<dbReference type="GO" id="GO:1904491">
    <property type="term" value="P:protein localization to ciliary transition zone"/>
    <property type="evidence" value="ECO:0007669"/>
    <property type="project" value="TreeGrafter"/>
</dbReference>
<evidence type="ECO:0000313" key="3">
    <source>
        <dbReference type="Proteomes" id="UP000288216"/>
    </source>
</evidence>
<dbReference type="Proteomes" id="UP000288216">
    <property type="component" value="Unassembled WGS sequence"/>
</dbReference>
<dbReference type="EMBL" id="BFAA01042459">
    <property type="protein sequence ID" value="GCB83478.1"/>
    <property type="molecule type" value="Genomic_DNA"/>
</dbReference>
<protein>
    <submittedName>
        <fullName evidence="2">Uncharacterized protein</fullName>
    </submittedName>
</protein>
<sequence length="108" mass="13391">MEQEKDWTLLKSLAKVWKDIKSLREFQKFTNTPIKLHLRRQEINRKADEISYECEIQTEVAELLEDYQEEYKNKMEEYKIKYEEWKAWRKAKVSVFCFALSTNYDYYK</sequence>
<feature type="coiled-coil region" evidence="1">
    <location>
        <begin position="57"/>
        <end position="84"/>
    </location>
</feature>
<dbReference type="PANTHER" id="PTHR20837">
    <property type="entry name" value="CENTROSOMAL PROTEIN-RELATED"/>
    <property type="match status" value="1"/>
</dbReference>
<evidence type="ECO:0000313" key="2">
    <source>
        <dbReference type="EMBL" id="GCB83478.1"/>
    </source>
</evidence>
<dbReference type="GO" id="GO:1905515">
    <property type="term" value="P:non-motile cilium assembly"/>
    <property type="evidence" value="ECO:0007669"/>
    <property type="project" value="TreeGrafter"/>
</dbReference>
<dbReference type="AlphaFoldDB" id="A0A401QDK1"/>
<dbReference type="STRING" id="75743.A0A401QDK1"/>
<dbReference type="InterPro" id="IPR052434">
    <property type="entry name" value="Tectonic-like_complex_comp"/>
</dbReference>
<dbReference type="PANTHER" id="PTHR20837:SF7">
    <property type="entry name" value="COILED-COIL AND C2 DOMAIN-CONTAINING PROTEIN 2A"/>
    <property type="match status" value="1"/>
</dbReference>
<dbReference type="GO" id="GO:0035869">
    <property type="term" value="C:ciliary transition zone"/>
    <property type="evidence" value="ECO:0007669"/>
    <property type="project" value="TreeGrafter"/>
</dbReference>
<organism evidence="2 3">
    <name type="scientific">Scyliorhinus torazame</name>
    <name type="common">Cloudy catshark</name>
    <name type="synonym">Catulus torazame</name>
    <dbReference type="NCBI Taxonomy" id="75743"/>
    <lineage>
        <taxon>Eukaryota</taxon>
        <taxon>Metazoa</taxon>
        <taxon>Chordata</taxon>
        <taxon>Craniata</taxon>
        <taxon>Vertebrata</taxon>
        <taxon>Chondrichthyes</taxon>
        <taxon>Elasmobranchii</taxon>
        <taxon>Galeomorphii</taxon>
        <taxon>Galeoidea</taxon>
        <taxon>Carcharhiniformes</taxon>
        <taxon>Scyliorhinidae</taxon>
        <taxon>Scyliorhinus</taxon>
    </lineage>
</organism>
<name>A0A401QDK1_SCYTO</name>
<accession>A0A401QDK1</accession>